<proteinExistence type="predicted"/>
<name>A0A813JR57_POLGL</name>
<comment type="caution">
    <text evidence="2">The sequence shown here is derived from an EMBL/GenBank/DDBJ whole genome shotgun (WGS) entry which is preliminary data.</text>
</comment>
<dbReference type="EMBL" id="CAJNNW010025960">
    <property type="protein sequence ID" value="CAE8681462.1"/>
    <property type="molecule type" value="Genomic_DNA"/>
</dbReference>
<feature type="region of interest" description="Disordered" evidence="1">
    <location>
        <begin position="1"/>
        <end position="75"/>
    </location>
</feature>
<gene>
    <name evidence="2" type="ORF">PGLA2088_LOCUS22445</name>
</gene>
<feature type="region of interest" description="Disordered" evidence="1">
    <location>
        <begin position="203"/>
        <end position="252"/>
    </location>
</feature>
<feature type="compositionally biased region" description="Basic and acidic residues" evidence="1">
    <location>
        <begin position="64"/>
        <end position="75"/>
    </location>
</feature>
<accession>A0A813JR57</accession>
<evidence type="ECO:0000313" key="3">
    <source>
        <dbReference type="Proteomes" id="UP000626109"/>
    </source>
</evidence>
<dbReference type="AlphaFoldDB" id="A0A813JR57"/>
<feature type="compositionally biased region" description="Polar residues" evidence="1">
    <location>
        <begin position="218"/>
        <end position="236"/>
    </location>
</feature>
<sequence length="365" mass="40687">MAETSRHSVVGEPSRQSVVGAPARQSVCGGFPRQSISAQPPKANDAPTGSGAPEDTGKGSLPLKPEKPLTEMTEAERFAYLRRSVKKARLRRKLDDTRKQSRESSLVEAYLQHRQQDAAQAKDERRQNLAQLRLQLHQQASSSSRNCSRSAWTLEDSVSPFGEDSQDVLFDTSCLSRASVQRFESLQSSCALTMTQQSFGSVRVSTPRKPAVPRHLISPSSRPGSQLPSVRLTPQSPAAPMPETQASESLMPRKEVLRREQQALLKKTDVIIYKDQMKEHFQKILNAVEITVGQSAKERIQYMAGETLGKPKLVDISDFQLNIAFQKRRHATLKIARELARASEELNQEIDPFLIPARGEQTPMH</sequence>
<evidence type="ECO:0000313" key="2">
    <source>
        <dbReference type="EMBL" id="CAE8681462.1"/>
    </source>
</evidence>
<evidence type="ECO:0000256" key="1">
    <source>
        <dbReference type="SAM" id="MobiDB-lite"/>
    </source>
</evidence>
<organism evidence="2 3">
    <name type="scientific">Polarella glacialis</name>
    <name type="common">Dinoflagellate</name>
    <dbReference type="NCBI Taxonomy" id="89957"/>
    <lineage>
        <taxon>Eukaryota</taxon>
        <taxon>Sar</taxon>
        <taxon>Alveolata</taxon>
        <taxon>Dinophyceae</taxon>
        <taxon>Suessiales</taxon>
        <taxon>Suessiaceae</taxon>
        <taxon>Polarella</taxon>
    </lineage>
</organism>
<dbReference type="Proteomes" id="UP000626109">
    <property type="component" value="Unassembled WGS sequence"/>
</dbReference>
<reference evidence="2" key="1">
    <citation type="submission" date="2021-02" db="EMBL/GenBank/DDBJ databases">
        <authorList>
            <person name="Dougan E. K."/>
            <person name="Rhodes N."/>
            <person name="Thang M."/>
            <person name="Chan C."/>
        </authorList>
    </citation>
    <scope>NUCLEOTIDE SEQUENCE</scope>
</reference>
<protein>
    <submittedName>
        <fullName evidence="2">Uncharacterized protein</fullName>
    </submittedName>
</protein>